<sequence length="333" mass="38316">MSMASSSRRGKGRKTGAGQSAPQQDPVPQETPIIQIAADDPKLRKIKYQTNYNFIPDQKTHRDDHPILKFEEDSPEWNKFEKLKDTELLQHRVINWKWLNEIGSEQEVRDLLGERLIDALDCIEPQYEELVLEFHSTWVHKEGTFEQGTSVSFSFGRKVYVMNIARFAIVSGLYTEQEVKRPEFATCLRGAYNKPRDYSVGGTELKEFWSTISDRPFASMNLITSVRNPVYRYVLKILSTTLVGRKSGENKANWIELFILMCSVQKREMNLATILADSFSRGRRGGIRAGLNLGPYITRIATNLGVFDKYLPEFLHRGPRQRCLGCRTCRRQA</sequence>
<name>A0A251T102_HELAN</name>
<proteinExistence type="predicted"/>
<dbReference type="InParanoid" id="A0A251T102"/>
<reference evidence="3" key="1">
    <citation type="journal article" date="2017" name="Nature">
        <title>The sunflower genome provides insights into oil metabolism, flowering and Asterid evolution.</title>
        <authorList>
            <person name="Badouin H."/>
            <person name="Gouzy J."/>
            <person name="Grassa C.J."/>
            <person name="Murat F."/>
            <person name="Staton S.E."/>
            <person name="Cottret L."/>
            <person name="Lelandais-Briere C."/>
            <person name="Owens G.L."/>
            <person name="Carrere S."/>
            <person name="Mayjonade B."/>
            <person name="Legrand L."/>
            <person name="Gill N."/>
            <person name="Kane N.C."/>
            <person name="Bowers J.E."/>
            <person name="Hubner S."/>
            <person name="Bellec A."/>
            <person name="Berard A."/>
            <person name="Berges H."/>
            <person name="Blanchet N."/>
            <person name="Boniface M.C."/>
            <person name="Brunel D."/>
            <person name="Catrice O."/>
            <person name="Chaidir N."/>
            <person name="Claudel C."/>
            <person name="Donnadieu C."/>
            <person name="Faraut T."/>
            <person name="Fievet G."/>
            <person name="Helmstetter N."/>
            <person name="King M."/>
            <person name="Knapp S.J."/>
            <person name="Lai Z."/>
            <person name="Le Paslier M.C."/>
            <person name="Lippi Y."/>
            <person name="Lorenzon L."/>
            <person name="Mandel J.R."/>
            <person name="Marage G."/>
            <person name="Marchand G."/>
            <person name="Marquand E."/>
            <person name="Bret-Mestries E."/>
            <person name="Morien E."/>
            <person name="Nambeesan S."/>
            <person name="Nguyen T."/>
            <person name="Pegot-Espagnet P."/>
            <person name="Pouilly N."/>
            <person name="Raftis F."/>
            <person name="Sallet E."/>
            <person name="Schiex T."/>
            <person name="Thomas J."/>
            <person name="Vandecasteele C."/>
            <person name="Vares D."/>
            <person name="Vear F."/>
            <person name="Vautrin S."/>
            <person name="Crespi M."/>
            <person name="Mangin B."/>
            <person name="Burke J.M."/>
            <person name="Salse J."/>
            <person name="Munos S."/>
            <person name="Vincourt P."/>
            <person name="Rieseberg L.H."/>
            <person name="Langlade N.B."/>
        </authorList>
    </citation>
    <scope>NUCLEOTIDE SEQUENCE [LARGE SCALE GENOMIC DNA]</scope>
    <source>
        <strain evidence="3">cv. SF193</strain>
    </source>
</reference>
<evidence type="ECO:0000256" key="1">
    <source>
        <dbReference type="SAM" id="MobiDB-lite"/>
    </source>
</evidence>
<protein>
    <submittedName>
        <fullName evidence="2">Uncharacterized protein</fullName>
    </submittedName>
</protein>
<evidence type="ECO:0000313" key="2">
    <source>
        <dbReference type="EMBL" id="OTG04780.1"/>
    </source>
</evidence>
<dbReference type="Proteomes" id="UP000215914">
    <property type="component" value="Chromosome 12"/>
</dbReference>
<gene>
    <name evidence="2" type="ORF">HannXRQ_Chr12g0366211</name>
</gene>
<dbReference type="EMBL" id="CM007901">
    <property type="protein sequence ID" value="OTG04780.1"/>
    <property type="molecule type" value="Genomic_DNA"/>
</dbReference>
<accession>A0A251T102</accession>
<keyword evidence="3" id="KW-1185">Reference proteome</keyword>
<dbReference type="AlphaFoldDB" id="A0A251T102"/>
<feature type="region of interest" description="Disordered" evidence="1">
    <location>
        <begin position="1"/>
        <end position="36"/>
    </location>
</feature>
<organism evidence="2 3">
    <name type="scientific">Helianthus annuus</name>
    <name type="common">Common sunflower</name>
    <dbReference type="NCBI Taxonomy" id="4232"/>
    <lineage>
        <taxon>Eukaryota</taxon>
        <taxon>Viridiplantae</taxon>
        <taxon>Streptophyta</taxon>
        <taxon>Embryophyta</taxon>
        <taxon>Tracheophyta</taxon>
        <taxon>Spermatophyta</taxon>
        <taxon>Magnoliopsida</taxon>
        <taxon>eudicotyledons</taxon>
        <taxon>Gunneridae</taxon>
        <taxon>Pentapetalae</taxon>
        <taxon>asterids</taxon>
        <taxon>campanulids</taxon>
        <taxon>Asterales</taxon>
        <taxon>Asteraceae</taxon>
        <taxon>Asteroideae</taxon>
        <taxon>Heliantheae alliance</taxon>
        <taxon>Heliantheae</taxon>
        <taxon>Helianthus</taxon>
    </lineage>
</organism>
<evidence type="ECO:0000313" key="3">
    <source>
        <dbReference type="Proteomes" id="UP000215914"/>
    </source>
</evidence>